<dbReference type="InterPro" id="IPR005269">
    <property type="entry name" value="LOG"/>
</dbReference>
<dbReference type="InterPro" id="IPR052341">
    <property type="entry name" value="LOG_family_nucleotidases"/>
</dbReference>
<dbReference type="Proteomes" id="UP000557307">
    <property type="component" value="Unassembled WGS sequence"/>
</dbReference>
<name>A0A840TPC6_9BACT</name>
<comment type="similarity">
    <text evidence="2">Belongs to the LOG family.</text>
</comment>
<dbReference type="NCBIfam" id="TIGR00730">
    <property type="entry name" value="Rossman fold protein, TIGR00730 family"/>
    <property type="match status" value="1"/>
</dbReference>
<keyword evidence="2" id="KW-0203">Cytokinin biosynthesis</keyword>
<dbReference type="AlphaFoldDB" id="A0A840TPC6"/>
<dbReference type="SUPFAM" id="SSF102405">
    <property type="entry name" value="MCP/YpsA-like"/>
    <property type="match status" value="1"/>
</dbReference>
<dbReference type="Gene3D" id="3.40.50.450">
    <property type="match status" value="1"/>
</dbReference>
<comment type="caution">
    <text evidence="3">The sequence shown here is derived from an EMBL/GenBank/DDBJ whole genome shotgun (WGS) entry which is preliminary data.</text>
</comment>
<evidence type="ECO:0000313" key="4">
    <source>
        <dbReference type="Proteomes" id="UP000557307"/>
    </source>
</evidence>
<dbReference type="PANTHER" id="PTHR43393">
    <property type="entry name" value="CYTOKININ RIBOSIDE 5'-MONOPHOSPHATE PHOSPHORIBOHYDROLASE"/>
    <property type="match status" value="1"/>
</dbReference>
<keyword evidence="2" id="KW-0378">Hydrolase</keyword>
<organism evidence="3 4">
    <name type="scientific">Rhabdobacter roseus</name>
    <dbReference type="NCBI Taxonomy" id="1655419"/>
    <lineage>
        <taxon>Bacteria</taxon>
        <taxon>Pseudomonadati</taxon>
        <taxon>Bacteroidota</taxon>
        <taxon>Cytophagia</taxon>
        <taxon>Cytophagales</taxon>
        <taxon>Cytophagaceae</taxon>
        <taxon>Rhabdobacter</taxon>
    </lineage>
</organism>
<evidence type="ECO:0000313" key="3">
    <source>
        <dbReference type="EMBL" id="MBB5285204.1"/>
    </source>
</evidence>
<evidence type="ECO:0000256" key="2">
    <source>
        <dbReference type="RuleBase" id="RU363015"/>
    </source>
</evidence>
<comment type="catalytic activity">
    <reaction evidence="1">
        <text>AMP + H2O = D-ribose 5-phosphate + adenine</text>
        <dbReference type="Rhea" id="RHEA:20129"/>
        <dbReference type="ChEBI" id="CHEBI:15377"/>
        <dbReference type="ChEBI" id="CHEBI:16708"/>
        <dbReference type="ChEBI" id="CHEBI:78346"/>
        <dbReference type="ChEBI" id="CHEBI:456215"/>
        <dbReference type="EC" id="3.2.2.4"/>
    </reaction>
</comment>
<dbReference type="Pfam" id="PF03641">
    <property type="entry name" value="Lysine_decarbox"/>
    <property type="match status" value="1"/>
</dbReference>
<dbReference type="GO" id="GO:0009691">
    <property type="term" value="P:cytokinin biosynthetic process"/>
    <property type="evidence" value="ECO:0007669"/>
    <property type="project" value="UniProtKB-UniRule"/>
</dbReference>
<keyword evidence="4" id="KW-1185">Reference proteome</keyword>
<reference evidence="3 4" key="1">
    <citation type="submission" date="2020-08" db="EMBL/GenBank/DDBJ databases">
        <title>Genomic Encyclopedia of Type Strains, Phase IV (KMG-IV): sequencing the most valuable type-strain genomes for metagenomic binning, comparative biology and taxonomic classification.</title>
        <authorList>
            <person name="Goeker M."/>
        </authorList>
    </citation>
    <scope>NUCLEOTIDE SEQUENCE [LARGE SCALE GENOMIC DNA]</scope>
    <source>
        <strain evidence="3 4">DSM 105074</strain>
    </source>
</reference>
<sequence length="248" mass="28237">MPNETPAPEPLFAKDQYYYLEGPKSRSYELLFAFDVLWEFIKGFRKLHFVGPCVTVFGSARFKEGHAYYELSRKLGARIAQEGLTVMTGGGPGVMEAANRGAFEVGGKSVGCNIKLPHEQFHNPYMQKWVTIKYFFVRKVLLIKYSYAFVVMPGGVGTLDELFETLTLIQTATIHDFPLVVMGKDYHAPLIAMLNTMVKEATIAPEDLELLKFTDDVEEAVAHIRTYLTKNYRILPRRKPLGWLWEKA</sequence>
<accession>A0A840TPC6</accession>
<protein>
    <recommendedName>
        <fullName evidence="2">Cytokinin riboside 5'-monophosphate phosphoribohydrolase</fullName>
        <ecNumber evidence="2">3.2.2.n1</ecNumber>
    </recommendedName>
</protein>
<dbReference type="PANTHER" id="PTHR43393:SF2">
    <property type="entry name" value="CYTOKININ RIBOSIDE 5'-MONOPHOSPHATE PHOSPHORIBOHYDROLASE"/>
    <property type="match status" value="1"/>
</dbReference>
<evidence type="ECO:0000256" key="1">
    <source>
        <dbReference type="ARBA" id="ARBA00000274"/>
    </source>
</evidence>
<dbReference type="GO" id="GO:0005829">
    <property type="term" value="C:cytosol"/>
    <property type="evidence" value="ECO:0007669"/>
    <property type="project" value="TreeGrafter"/>
</dbReference>
<dbReference type="GO" id="GO:0008714">
    <property type="term" value="F:AMP nucleosidase activity"/>
    <property type="evidence" value="ECO:0007669"/>
    <property type="project" value="UniProtKB-EC"/>
</dbReference>
<gene>
    <name evidence="3" type="ORF">HNQ92_003361</name>
</gene>
<dbReference type="EC" id="3.2.2.n1" evidence="2"/>
<dbReference type="InterPro" id="IPR031100">
    <property type="entry name" value="LOG_fam"/>
</dbReference>
<proteinExistence type="inferred from homology"/>
<dbReference type="RefSeq" id="WP_184175156.1">
    <property type="nucleotide sequence ID" value="NZ_JACHGF010000005.1"/>
</dbReference>
<dbReference type="EMBL" id="JACHGF010000005">
    <property type="protein sequence ID" value="MBB5285204.1"/>
    <property type="molecule type" value="Genomic_DNA"/>
</dbReference>